<feature type="chain" id="PRO_5035428679" evidence="1">
    <location>
        <begin position="20"/>
        <end position="151"/>
    </location>
</feature>
<proteinExistence type="predicted"/>
<keyword evidence="1" id="KW-0732">Signal</keyword>
<evidence type="ECO:0000313" key="2">
    <source>
        <dbReference type="EMBL" id="KAH7232935.1"/>
    </source>
</evidence>
<accession>A0A8K0W5P8</accession>
<evidence type="ECO:0000313" key="3">
    <source>
        <dbReference type="Proteomes" id="UP000813427"/>
    </source>
</evidence>
<sequence length="151" mass="16335">MLLLFSLSAFLWATILVRPSPIAHLTTTPAVPVSGGSVVCTGLVLAIPTVIALGRRLVLVPMDLDSLNLKIVNTGSSDALKYGTNQYTNLAAIQFYEEYEPLIAPNSRNHPNAPYLHSILTVSSDANDGYMIADVKDNPEKRVSNRHASTM</sequence>
<organism evidence="2 3">
    <name type="scientific">Fusarium tricinctum</name>
    <dbReference type="NCBI Taxonomy" id="61284"/>
    <lineage>
        <taxon>Eukaryota</taxon>
        <taxon>Fungi</taxon>
        <taxon>Dikarya</taxon>
        <taxon>Ascomycota</taxon>
        <taxon>Pezizomycotina</taxon>
        <taxon>Sordariomycetes</taxon>
        <taxon>Hypocreomycetidae</taxon>
        <taxon>Hypocreales</taxon>
        <taxon>Nectriaceae</taxon>
        <taxon>Fusarium</taxon>
        <taxon>Fusarium tricinctum species complex</taxon>
    </lineage>
</organism>
<comment type="caution">
    <text evidence="2">The sequence shown here is derived from an EMBL/GenBank/DDBJ whole genome shotgun (WGS) entry which is preliminary data.</text>
</comment>
<dbReference type="AlphaFoldDB" id="A0A8K0W5P8"/>
<name>A0A8K0W5P8_9HYPO</name>
<dbReference type="Proteomes" id="UP000813427">
    <property type="component" value="Unassembled WGS sequence"/>
</dbReference>
<protein>
    <submittedName>
        <fullName evidence="2">Uncharacterized protein</fullName>
    </submittedName>
</protein>
<dbReference type="EMBL" id="JAGPXF010000008">
    <property type="protein sequence ID" value="KAH7232935.1"/>
    <property type="molecule type" value="Genomic_DNA"/>
</dbReference>
<gene>
    <name evidence="2" type="ORF">BKA59DRAFT_517374</name>
</gene>
<reference evidence="2" key="1">
    <citation type="journal article" date="2021" name="Nat. Commun.">
        <title>Genetic determinants of endophytism in the Arabidopsis root mycobiome.</title>
        <authorList>
            <person name="Mesny F."/>
            <person name="Miyauchi S."/>
            <person name="Thiergart T."/>
            <person name="Pickel B."/>
            <person name="Atanasova L."/>
            <person name="Karlsson M."/>
            <person name="Huettel B."/>
            <person name="Barry K.W."/>
            <person name="Haridas S."/>
            <person name="Chen C."/>
            <person name="Bauer D."/>
            <person name="Andreopoulos W."/>
            <person name="Pangilinan J."/>
            <person name="LaButti K."/>
            <person name="Riley R."/>
            <person name="Lipzen A."/>
            <person name="Clum A."/>
            <person name="Drula E."/>
            <person name="Henrissat B."/>
            <person name="Kohler A."/>
            <person name="Grigoriev I.V."/>
            <person name="Martin F.M."/>
            <person name="Hacquard S."/>
        </authorList>
    </citation>
    <scope>NUCLEOTIDE SEQUENCE</scope>
    <source>
        <strain evidence="2">MPI-SDFR-AT-0068</strain>
    </source>
</reference>
<evidence type="ECO:0000256" key="1">
    <source>
        <dbReference type="SAM" id="SignalP"/>
    </source>
</evidence>
<keyword evidence="3" id="KW-1185">Reference proteome</keyword>
<feature type="signal peptide" evidence="1">
    <location>
        <begin position="1"/>
        <end position="19"/>
    </location>
</feature>